<dbReference type="EMBL" id="LVWB01000015">
    <property type="protein sequence ID" value="ONI58421.1"/>
    <property type="molecule type" value="Genomic_DNA"/>
</dbReference>
<dbReference type="RefSeq" id="WP_076969257.1">
    <property type="nucleotide sequence ID" value="NZ_LVWB01000015.1"/>
</dbReference>
<dbReference type="Pfam" id="PF19821">
    <property type="entry name" value="Phage_capsid_2"/>
    <property type="match status" value="1"/>
</dbReference>
<evidence type="ECO:0000313" key="2">
    <source>
        <dbReference type="Proteomes" id="UP000189542"/>
    </source>
</evidence>
<dbReference type="Proteomes" id="UP000189542">
    <property type="component" value="Unassembled WGS sequence"/>
</dbReference>
<reference evidence="1 2" key="1">
    <citation type="journal article" date="2017" name="PLoS ONE">
        <title>Genomic sequence of 'Candidatus Liberibacter solanacearum' haplotype C and its comparison with haplotype A and B genomes.</title>
        <authorList>
            <person name="Wang J."/>
            <person name="Haapalainen M."/>
            <person name="Schott T."/>
            <person name="Thompson S.M."/>
            <person name="Smith G.R."/>
            <person name="Nissinen A.I."/>
            <person name="Pirhonen M."/>
        </authorList>
    </citation>
    <scope>NUCLEOTIDE SEQUENCE [LARGE SCALE GENOMIC DNA]</scope>
    <source>
        <strain evidence="1 2">FIN111</strain>
    </source>
</reference>
<dbReference type="AlphaFoldDB" id="A0A1V2N6U4"/>
<proteinExistence type="predicted"/>
<evidence type="ECO:0000313" key="1">
    <source>
        <dbReference type="EMBL" id="ONI58421.1"/>
    </source>
</evidence>
<name>A0A1V2N6U4_9HYPH</name>
<dbReference type="InterPro" id="IPR045565">
    <property type="entry name" value="Phage_capsid_2"/>
</dbReference>
<gene>
    <name evidence="1" type="ORF">AYO25_05130</name>
</gene>
<comment type="caution">
    <text evidence="1">The sequence shown here is derived from an EMBL/GenBank/DDBJ whole genome shotgun (WGS) entry which is preliminary data.</text>
</comment>
<accession>A0A1V2N6U4</accession>
<organism evidence="1 2">
    <name type="scientific">Candidatus Liberibacter solanacearum</name>
    <dbReference type="NCBI Taxonomy" id="556287"/>
    <lineage>
        <taxon>Bacteria</taxon>
        <taxon>Pseudomonadati</taxon>
        <taxon>Pseudomonadota</taxon>
        <taxon>Alphaproteobacteria</taxon>
        <taxon>Hyphomicrobiales</taxon>
        <taxon>Rhizobiaceae</taxon>
        <taxon>Liberibacter</taxon>
    </lineage>
</organism>
<protein>
    <submittedName>
        <fullName evidence="1">Uncharacterized protein</fullName>
    </submittedName>
</protein>
<sequence>MTKENYWTPAKLGGNVKRKVLLFDRSAVVLAIWQDIKTRVSLRGDTNNNWQLFLSMMLGATRVDESRVAQILVG</sequence>